<sequence>MDDVVQEEKAEKECYGRTFTDIASDAFTSDELKDSGLSFDVSQFKANREALYGLQHLQSFAEYPLHMQEKLCKVAWFQEIPPKRIIIRQGHYAENFYFILSGQALVRILEKNSKTGEPQLRTATIMRKGTSFGELALLHHSRRTATVVSQDTIQLLTIGRDDFFDIFMGGNAPGEIPEHIKFCSTLEFMKDWPIEKLLENPQCCLFHFFKRGVVIVQDSNHSDWLYIIKSGSCRVIKQLKGVVPRLEGSAKPKLRKEESNPSLYGLFSEDIVPKVDTGLRRPHTRARTGRTPTPVQIARIEYQQLYSKNDGNISKLVSVAEERSQQSGNQSRPGFSESKFKCYPRVKEAHFRKPKSGQQSPTVRTPNTSKHNTWTLQESLDRVQDDKLLVKEGALKGPVFVQVEVLKPKDVFGLATIRFDEEADTQRTSVSNGAECIMFSKRFFMLHADERVKRMVRHHAYHYPSEPALQENLQRKVDWQLYKRKLIRDIIKNKRSHSIATI</sequence>
<dbReference type="PROSITE" id="PS00889">
    <property type="entry name" value="CNMP_BINDING_2"/>
    <property type="match status" value="1"/>
</dbReference>
<dbReference type="Proteomes" id="UP001208570">
    <property type="component" value="Unassembled WGS sequence"/>
</dbReference>
<dbReference type="SUPFAM" id="SSF51206">
    <property type="entry name" value="cAMP-binding domain-like"/>
    <property type="match status" value="2"/>
</dbReference>
<dbReference type="EMBL" id="JAODUP010000014">
    <property type="protein sequence ID" value="KAK2168762.1"/>
    <property type="molecule type" value="Genomic_DNA"/>
</dbReference>
<dbReference type="InterPro" id="IPR018488">
    <property type="entry name" value="cNMP-bd_CS"/>
</dbReference>
<evidence type="ECO:0000313" key="3">
    <source>
        <dbReference type="EMBL" id="KAK2168762.1"/>
    </source>
</evidence>
<proteinExistence type="predicted"/>
<reference evidence="3" key="1">
    <citation type="journal article" date="2023" name="Mol. Biol. Evol.">
        <title>Third-Generation Sequencing Reveals the Adaptive Role of the Epigenome in Three Deep-Sea Polychaetes.</title>
        <authorList>
            <person name="Perez M."/>
            <person name="Aroh O."/>
            <person name="Sun Y."/>
            <person name="Lan Y."/>
            <person name="Juniper S.K."/>
            <person name="Young C.R."/>
            <person name="Angers B."/>
            <person name="Qian P.Y."/>
        </authorList>
    </citation>
    <scope>NUCLEOTIDE SEQUENCE</scope>
    <source>
        <strain evidence="3">P08H-3</strain>
    </source>
</reference>
<dbReference type="InterPro" id="IPR000595">
    <property type="entry name" value="cNMP-bd_dom"/>
</dbReference>
<dbReference type="Gene3D" id="2.60.120.10">
    <property type="entry name" value="Jelly Rolls"/>
    <property type="match status" value="2"/>
</dbReference>
<name>A0AAD9KCG7_9ANNE</name>
<accession>A0AAD9KCG7</accession>
<dbReference type="PANTHER" id="PTHR23011">
    <property type="entry name" value="CYCLIC NUCLEOTIDE-BINDING DOMAIN CONTAINING PROTEIN"/>
    <property type="match status" value="1"/>
</dbReference>
<feature type="region of interest" description="Disordered" evidence="1">
    <location>
        <begin position="350"/>
        <end position="372"/>
    </location>
</feature>
<organism evidence="3 4">
    <name type="scientific">Paralvinella palmiformis</name>
    <dbReference type="NCBI Taxonomy" id="53620"/>
    <lineage>
        <taxon>Eukaryota</taxon>
        <taxon>Metazoa</taxon>
        <taxon>Spiralia</taxon>
        <taxon>Lophotrochozoa</taxon>
        <taxon>Annelida</taxon>
        <taxon>Polychaeta</taxon>
        <taxon>Sedentaria</taxon>
        <taxon>Canalipalpata</taxon>
        <taxon>Terebellida</taxon>
        <taxon>Terebelliformia</taxon>
        <taxon>Alvinellidae</taxon>
        <taxon>Paralvinella</taxon>
    </lineage>
</organism>
<protein>
    <recommendedName>
        <fullName evidence="2">Cyclic nucleotide-binding domain-containing protein</fullName>
    </recommendedName>
</protein>
<keyword evidence="4" id="KW-1185">Reference proteome</keyword>
<feature type="compositionally biased region" description="Polar residues" evidence="1">
    <location>
        <begin position="356"/>
        <end position="372"/>
    </location>
</feature>
<dbReference type="InterPro" id="IPR014710">
    <property type="entry name" value="RmlC-like_jellyroll"/>
</dbReference>
<dbReference type="Pfam" id="PF00027">
    <property type="entry name" value="cNMP_binding"/>
    <property type="match status" value="1"/>
</dbReference>
<dbReference type="PROSITE" id="PS50042">
    <property type="entry name" value="CNMP_BINDING_3"/>
    <property type="match status" value="1"/>
</dbReference>
<dbReference type="PANTHER" id="PTHR23011:SF28">
    <property type="entry name" value="CYCLIC NUCLEOTIDE-BINDING DOMAIN CONTAINING PROTEIN"/>
    <property type="match status" value="1"/>
</dbReference>
<dbReference type="AlphaFoldDB" id="A0AAD9KCG7"/>
<evidence type="ECO:0000313" key="4">
    <source>
        <dbReference type="Proteomes" id="UP001208570"/>
    </source>
</evidence>
<comment type="caution">
    <text evidence="3">The sequence shown here is derived from an EMBL/GenBank/DDBJ whole genome shotgun (WGS) entry which is preliminary data.</text>
</comment>
<gene>
    <name evidence="3" type="ORF">LSH36_14g03078</name>
</gene>
<evidence type="ECO:0000256" key="1">
    <source>
        <dbReference type="SAM" id="MobiDB-lite"/>
    </source>
</evidence>
<evidence type="ECO:0000259" key="2">
    <source>
        <dbReference type="PROSITE" id="PS50042"/>
    </source>
</evidence>
<dbReference type="SMART" id="SM00100">
    <property type="entry name" value="cNMP"/>
    <property type="match status" value="2"/>
</dbReference>
<feature type="region of interest" description="Disordered" evidence="1">
    <location>
        <begin position="320"/>
        <end position="339"/>
    </location>
</feature>
<dbReference type="InterPro" id="IPR018490">
    <property type="entry name" value="cNMP-bd_dom_sf"/>
</dbReference>
<dbReference type="CDD" id="cd00038">
    <property type="entry name" value="CAP_ED"/>
    <property type="match status" value="1"/>
</dbReference>
<feature type="domain" description="Cyclic nucleotide-binding" evidence="2">
    <location>
        <begin position="59"/>
        <end position="168"/>
    </location>
</feature>